<dbReference type="NCBIfam" id="NF033504">
    <property type="entry name" value="Ni_dep_LarA"/>
    <property type="match status" value="1"/>
</dbReference>
<evidence type="ECO:0000259" key="2">
    <source>
        <dbReference type="Pfam" id="PF21113"/>
    </source>
</evidence>
<dbReference type="PANTHER" id="PTHR33171">
    <property type="entry name" value="LAR_N DOMAIN-CONTAINING PROTEIN"/>
    <property type="match status" value="1"/>
</dbReference>
<organism evidence="3">
    <name type="scientific">marine sediment metagenome</name>
    <dbReference type="NCBI Taxonomy" id="412755"/>
    <lineage>
        <taxon>unclassified sequences</taxon>
        <taxon>metagenomes</taxon>
        <taxon>ecological metagenomes</taxon>
    </lineage>
</organism>
<gene>
    <name evidence="3" type="ORF">LCGC14_1349270</name>
</gene>
<dbReference type="InterPro" id="IPR048520">
    <property type="entry name" value="LarA_C"/>
</dbReference>
<dbReference type="EMBL" id="LAZR01008324">
    <property type="protein sequence ID" value="KKM79499.1"/>
    <property type="molecule type" value="Genomic_DNA"/>
</dbReference>
<evidence type="ECO:0000313" key="3">
    <source>
        <dbReference type="EMBL" id="KKM79499.1"/>
    </source>
</evidence>
<reference evidence="3" key="1">
    <citation type="journal article" date="2015" name="Nature">
        <title>Complex archaea that bridge the gap between prokaryotes and eukaryotes.</title>
        <authorList>
            <person name="Spang A."/>
            <person name="Saw J.H."/>
            <person name="Jorgensen S.L."/>
            <person name="Zaremba-Niedzwiedzka K."/>
            <person name="Martijn J."/>
            <person name="Lind A.E."/>
            <person name="van Eijk R."/>
            <person name="Schleper C."/>
            <person name="Guy L."/>
            <person name="Ettema T.J."/>
        </authorList>
    </citation>
    <scope>NUCLEOTIDE SEQUENCE</scope>
</reference>
<dbReference type="InterPro" id="IPR043166">
    <property type="entry name" value="LarA-like_C"/>
</dbReference>
<protein>
    <submittedName>
        <fullName evidence="3">Uncharacterized protein</fullName>
    </submittedName>
</protein>
<accession>A0A0F9KBG8</accession>
<dbReference type="InterPro" id="IPR047926">
    <property type="entry name" value="Ni_dep_LarA"/>
</dbReference>
<dbReference type="Gene3D" id="3.90.226.30">
    <property type="match status" value="1"/>
</dbReference>
<feature type="domain" description="Lactate racemase C-terminal" evidence="2">
    <location>
        <begin position="275"/>
        <end position="418"/>
    </location>
</feature>
<dbReference type="Pfam" id="PF09861">
    <property type="entry name" value="Lar_N"/>
    <property type="match status" value="1"/>
</dbReference>
<dbReference type="PANTHER" id="PTHR33171:SF17">
    <property type="entry name" value="LARA-LIKE N-TERMINAL DOMAIN-CONTAINING PROTEIN"/>
    <property type="match status" value="1"/>
</dbReference>
<dbReference type="AlphaFoldDB" id="A0A0F9KBG8"/>
<name>A0A0F9KBG8_9ZZZZ</name>
<evidence type="ECO:0000259" key="1">
    <source>
        <dbReference type="Pfam" id="PF09861"/>
    </source>
</evidence>
<dbReference type="Pfam" id="PF21113">
    <property type="entry name" value="LarA_C"/>
    <property type="match status" value="1"/>
</dbReference>
<dbReference type="InterPro" id="IPR018657">
    <property type="entry name" value="LarA-like_N"/>
</dbReference>
<dbReference type="GO" id="GO:0050043">
    <property type="term" value="F:lactate racemase activity"/>
    <property type="evidence" value="ECO:0007669"/>
    <property type="project" value="InterPro"/>
</dbReference>
<feature type="domain" description="LarA-like N-terminal" evidence="1">
    <location>
        <begin position="5"/>
        <end position="210"/>
    </location>
</feature>
<comment type="caution">
    <text evidence="3">The sequence shown here is derived from an EMBL/GenBank/DDBJ whole genome shotgun (WGS) entry which is preliminary data.</text>
</comment>
<sequence>MKFDYGKEGLEFNLDPSWNTTIFHPAKQDVLKEPKKKIKEVIKNPIGCLPLKEIVKSKDNLRTVCIVVSDATRPVPSHLILKPLIEELNDYSILDHQITILIATGLHRPSHEDELERILGKDLKNRIKTIDHVATDIDSMIDLGKISENIPIFINKYYYKADLKIITGYVEPHFFFGFAGGRKSIIPGISGAQTIQANHSAELISSPHARFGVYKENPMHKNSIEGCKLVGVDFIINVCINENHQITQVGAGDIEKTHEKLVSYQMKHIFKEIKEPYDIVICGNGGYPLDINLYQAVKSMAIGEMGVKKGGTIISVNECADGIGIGQDKFKDLLFSGMSPEQMYKKILKKEIVVPDQWEIQVLTRILMKAEIFVVSKLQESELGNIGLKYAETIEEAIKISLKNHGPKARILILPNGPQILPFLV</sequence>
<proteinExistence type="predicted"/>
<dbReference type="Gene3D" id="3.40.50.11440">
    <property type="match status" value="1"/>
</dbReference>
<dbReference type="InterPro" id="IPR048068">
    <property type="entry name" value="LarA-like"/>
</dbReference>